<dbReference type="AlphaFoldDB" id="A0A1B1B329"/>
<dbReference type="Gene3D" id="3.40.47.10">
    <property type="match status" value="2"/>
</dbReference>
<proteinExistence type="predicted"/>
<keyword evidence="5" id="KW-1185">Reference proteome</keyword>
<evidence type="ECO:0000313" key="4">
    <source>
        <dbReference type="Proteomes" id="UP000092659"/>
    </source>
</evidence>
<dbReference type="GO" id="GO:0016020">
    <property type="term" value="C:membrane"/>
    <property type="evidence" value="ECO:0007669"/>
    <property type="project" value="InterPro"/>
</dbReference>
<dbReference type="Pfam" id="PF08392">
    <property type="entry name" value="FAE1_CUT1_RppA"/>
    <property type="match status" value="1"/>
</dbReference>
<dbReference type="KEGG" id="sgs:AVL59_29690"/>
<dbReference type="RefSeq" id="WP_067310484.1">
    <property type="nucleotide sequence ID" value="NZ_CP016279.1"/>
</dbReference>
<dbReference type="GO" id="GO:0044550">
    <property type="term" value="P:secondary metabolite biosynthetic process"/>
    <property type="evidence" value="ECO:0007669"/>
    <property type="project" value="TreeGrafter"/>
</dbReference>
<evidence type="ECO:0000313" key="2">
    <source>
        <dbReference type="EMBL" id="ANP53152.1"/>
    </source>
</evidence>
<dbReference type="Proteomes" id="UP000092659">
    <property type="component" value="Chromosome"/>
</dbReference>
<dbReference type="EMBL" id="JAGGLP010000018">
    <property type="protein sequence ID" value="MBP2053840.1"/>
    <property type="molecule type" value="Genomic_DNA"/>
</dbReference>
<dbReference type="PANTHER" id="PTHR34069">
    <property type="entry name" value="3-OXOACYL-[ACYL-CARRIER-PROTEIN] SYNTHASE 3"/>
    <property type="match status" value="1"/>
</dbReference>
<evidence type="ECO:0000259" key="1">
    <source>
        <dbReference type="Pfam" id="PF08392"/>
    </source>
</evidence>
<dbReference type="EC" id="2.3.1.180" evidence="3"/>
<accession>A0A1B1B329</accession>
<protein>
    <submittedName>
        <fullName evidence="2">3-oxoacyl-ACP synthase</fullName>
    </submittedName>
    <submittedName>
        <fullName evidence="3">3-oxoacyl-[acyl-carrier-protein] synthase-3</fullName>
        <ecNumber evidence="3">2.3.1.180</ecNumber>
    </submittedName>
</protein>
<dbReference type="PANTHER" id="PTHR34069:SF2">
    <property type="entry name" value="BETA-KETOACYL-[ACYL-CARRIER-PROTEIN] SYNTHASE III"/>
    <property type="match status" value="1"/>
</dbReference>
<dbReference type="InterPro" id="IPR013601">
    <property type="entry name" value="FAE1_typ3_polyketide_synth"/>
</dbReference>
<evidence type="ECO:0000313" key="5">
    <source>
        <dbReference type="Proteomes" id="UP001519309"/>
    </source>
</evidence>
<feature type="domain" description="FAE" evidence="1">
    <location>
        <begin position="85"/>
        <end position="171"/>
    </location>
</feature>
<dbReference type="SUPFAM" id="SSF53901">
    <property type="entry name" value="Thiolase-like"/>
    <property type="match status" value="1"/>
</dbReference>
<dbReference type="InterPro" id="IPR016039">
    <property type="entry name" value="Thiolase-like"/>
</dbReference>
<reference evidence="3 5" key="2">
    <citation type="submission" date="2021-03" db="EMBL/GenBank/DDBJ databases">
        <title>Genomic Encyclopedia of Type Strains, Phase IV (KMG-IV): sequencing the most valuable type-strain genomes for metagenomic binning, comparative biology and taxonomic classification.</title>
        <authorList>
            <person name="Goeker M."/>
        </authorList>
    </citation>
    <scope>NUCLEOTIDE SEQUENCE [LARGE SCALE GENOMIC DNA]</scope>
    <source>
        <strain evidence="3 5">DSM 40499</strain>
    </source>
</reference>
<evidence type="ECO:0000313" key="3">
    <source>
        <dbReference type="EMBL" id="MBP2053840.1"/>
    </source>
</evidence>
<keyword evidence="3" id="KW-0012">Acyltransferase</keyword>
<dbReference type="STRING" id="68214.AVL59_29690"/>
<gene>
    <name evidence="2" type="ORF">AVL59_29690</name>
    <name evidence="3" type="ORF">J2Z21_006842</name>
</gene>
<reference evidence="2 4" key="1">
    <citation type="submission" date="2016-06" db="EMBL/GenBank/DDBJ databases">
        <title>Complete genome sequence of Streptomyces griseochromogenes ATCC 14511, the Blasticidin S producer.</title>
        <authorList>
            <person name="Wu L."/>
        </authorList>
    </citation>
    <scope>NUCLEOTIDE SEQUENCE [LARGE SCALE GENOMIC DNA]</scope>
    <source>
        <strain evidence="2 4">ATCC 14511</strain>
    </source>
</reference>
<name>A0A1B1B329_9ACTN</name>
<organism evidence="2 4">
    <name type="scientific">Streptomyces griseochromogenes</name>
    <dbReference type="NCBI Taxonomy" id="68214"/>
    <lineage>
        <taxon>Bacteria</taxon>
        <taxon>Bacillati</taxon>
        <taxon>Actinomycetota</taxon>
        <taxon>Actinomycetes</taxon>
        <taxon>Kitasatosporales</taxon>
        <taxon>Streptomycetaceae</taxon>
        <taxon>Streptomyces</taxon>
    </lineage>
</organism>
<dbReference type="Proteomes" id="UP001519309">
    <property type="component" value="Unassembled WGS sequence"/>
</dbReference>
<keyword evidence="3" id="KW-0808">Transferase</keyword>
<dbReference type="GO" id="GO:0006633">
    <property type="term" value="P:fatty acid biosynthetic process"/>
    <property type="evidence" value="ECO:0007669"/>
    <property type="project" value="InterPro"/>
</dbReference>
<dbReference type="GO" id="GO:0033818">
    <property type="term" value="F:beta-ketoacyl-acyl-carrier-protein synthase III activity"/>
    <property type="evidence" value="ECO:0007669"/>
    <property type="project" value="UniProtKB-EC"/>
</dbReference>
<sequence>MTTAAQTDPVLLAIAAELPEPAFSTGDLLDASKGMFSGRLTAMLATLGIDKRHSVLANYPDVVFHGADPRPDTLTADLAVRSARTALAKSGVDPAGIGLVLGVTSSPGRLLPSLVCDVIARMPELPRDCANLAIEYMGCSAMAKVVDTARWYLTAHPGKKVLAVFTEAITPLSPPLDRTGYGHFTEVLPEERQRTVDALHSFLFADASVAMVFGGEGPGPVFGPVANLTNDLPEDTELGTVPDGGSDLPVVLAEHGRRLYTLSPEVTPRGGHYARQTARAALAAPGCALAAPADAVALLLHTGSTRILDSLCAEFGVASDSPQAASSYTVLREYANTLGCSVPLMLAEDTERPAGTGLAIAFGLSFSAGAFTVTFPDGGWRP</sequence>
<dbReference type="EMBL" id="CP016279">
    <property type="protein sequence ID" value="ANP53152.1"/>
    <property type="molecule type" value="Genomic_DNA"/>
</dbReference>